<protein>
    <recommendedName>
        <fullName evidence="3">DDE Tnp4 domain-containing protein</fullName>
    </recommendedName>
</protein>
<organism evidence="4 5">
    <name type="scientific">Spodoptera exigua</name>
    <name type="common">Beet armyworm</name>
    <name type="synonym">Noctua fulgens</name>
    <dbReference type="NCBI Taxonomy" id="7107"/>
    <lineage>
        <taxon>Eukaryota</taxon>
        <taxon>Metazoa</taxon>
        <taxon>Ecdysozoa</taxon>
        <taxon>Arthropoda</taxon>
        <taxon>Hexapoda</taxon>
        <taxon>Insecta</taxon>
        <taxon>Pterygota</taxon>
        <taxon>Neoptera</taxon>
        <taxon>Endopterygota</taxon>
        <taxon>Lepidoptera</taxon>
        <taxon>Glossata</taxon>
        <taxon>Ditrysia</taxon>
        <taxon>Noctuoidea</taxon>
        <taxon>Noctuidae</taxon>
        <taxon>Amphipyrinae</taxon>
        <taxon>Spodoptera</taxon>
    </lineage>
</organism>
<evidence type="ECO:0000259" key="3">
    <source>
        <dbReference type="Pfam" id="PF13359"/>
    </source>
</evidence>
<dbReference type="Proteomes" id="UP000814243">
    <property type="component" value="Unassembled WGS sequence"/>
</dbReference>
<proteinExistence type="predicted"/>
<name>A0A922M8R5_SPOEX</name>
<dbReference type="InterPro" id="IPR027806">
    <property type="entry name" value="HARBI1_dom"/>
</dbReference>
<gene>
    <name evidence="4" type="ORF">HF086_002899</name>
</gene>
<feature type="domain" description="DDE Tnp4" evidence="3">
    <location>
        <begin position="31"/>
        <end position="88"/>
    </location>
</feature>
<reference evidence="4" key="1">
    <citation type="journal article" date="2021" name="G3 (Bethesda)">
        <title>Genome and transcriptome analysis of the beet armyworm Spodoptera exigua reveals targets for pest control. .</title>
        <authorList>
            <person name="Simon S."/>
            <person name="Breeschoten T."/>
            <person name="Jansen H.J."/>
            <person name="Dirks R.P."/>
            <person name="Schranz M.E."/>
            <person name="Ros V.I.D."/>
        </authorList>
    </citation>
    <scope>NUCLEOTIDE SEQUENCE</scope>
    <source>
        <strain evidence="4">TB_SE_WUR_2020</strain>
    </source>
</reference>
<accession>A0A922M8R5</accession>
<keyword evidence="2" id="KW-0479">Metal-binding</keyword>
<evidence type="ECO:0000256" key="2">
    <source>
        <dbReference type="ARBA" id="ARBA00022723"/>
    </source>
</evidence>
<dbReference type="EMBL" id="JACEFF010000719">
    <property type="protein sequence ID" value="KAH9632264.1"/>
    <property type="molecule type" value="Genomic_DNA"/>
</dbReference>
<comment type="caution">
    <text evidence="4">The sequence shown here is derived from an EMBL/GenBank/DDBJ whole genome shotgun (WGS) entry which is preliminary data.</text>
</comment>
<comment type="cofactor">
    <cofactor evidence="1">
        <name>a divalent metal cation</name>
        <dbReference type="ChEBI" id="CHEBI:60240"/>
    </cofactor>
</comment>
<dbReference type="Pfam" id="PF13359">
    <property type="entry name" value="DDE_Tnp_4"/>
    <property type="match status" value="1"/>
</dbReference>
<dbReference type="AlphaFoldDB" id="A0A922M8R5"/>
<evidence type="ECO:0000313" key="5">
    <source>
        <dbReference type="Proteomes" id="UP000814243"/>
    </source>
</evidence>
<evidence type="ECO:0000256" key="1">
    <source>
        <dbReference type="ARBA" id="ARBA00001968"/>
    </source>
</evidence>
<evidence type="ECO:0000313" key="4">
    <source>
        <dbReference type="EMBL" id="KAH9632264.1"/>
    </source>
</evidence>
<sequence length="136" mass="15202">MQFIAIESLISRLMLKSSHLHQHNRDSTRPTPEDPPQIRYNGAQIKTRNIVERTFGIWKRRIPCLSKGPGNKLETVSLIIVACAVLHNLSLILNDNMALGIDSHSDQENGANETTVMASSSAGFVVRSTIIENYYQ</sequence>
<dbReference type="GO" id="GO:0046872">
    <property type="term" value="F:metal ion binding"/>
    <property type="evidence" value="ECO:0007669"/>
    <property type="project" value="UniProtKB-KW"/>
</dbReference>